<feature type="compositionally biased region" description="Acidic residues" evidence="1">
    <location>
        <begin position="272"/>
        <end position="282"/>
    </location>
</feature>
<name>A0A815WMA9_ADIRI</name>
<feature type="compositionally biased region" description="Basic and acidic residues" evidence="1">
    <location>
        <begin position="176"/>
        <end position="189"/>
    </location>
</feature>
<organism evidence="2 5">
    <name type="scientific">Adineta ricciae</name>
    <name type="common">Rotifer</name>
    <dbReference type="NCBI Taxonomy" id="249248"/>
    <lineage>
        <taxon>Eukaryota</taxon>
        <taxon>Metazoa</taxon>
        <taxon>Spiralia</taxon>
        <taxon>Gnathifera</taxon>
        <taxon>Rotifera</taxon>
        <taxon>Eurotatoria</taxon>
        <taxon>Bdelloidea</taxon>
        <taxon>Adinetida</taxon>
        <taxon>Adinetidae</taxon>
        <taxon>Adineta</taxon>
    </lineage>
</organism>
<dbReference type="EMBL" id="CAJNOJ010001193">
    <property type="protein sequence ID" value="CAF1545966.1"/>
    <property type="molecule type" value="Genomic_DNA"/>
</dbReference>
<evidence type="ECO:0000313" key="2">
    <source>
        <dbReference type="EMBL" id="CAF1545966.1"/>
    </source>
</evidence>
<feature type="region of interest" description="Disordered" evidence="1">
    <location>
        <begin position="72"/>
        <end position="290"/>
    </location>
</feature>
<comment type="caution">
    <text evidence="2">The sequence shown here is derived from an EMBL/GenBank/DDBJ whole genome shotgun (WGS) entry which is preliminary data.</text>
</comment>
<feature type="compositionally biased region" description="Basic and acidic residues" evidence="1">
    <location>
        <begin position="154"/>
        <end position="165"/>
    </location>
</feature>
<feature type="compositionally biased region" description="Polar residues" evidence="1">
    <location>
        <begin position="190"/>
        <end position="199"/>
    </location>
</feature>
<accession>A0A815WMA9</accession>
<keyword evidence="4" id="KW-1185">Reference proteome</keyword>
<dbReference type="OrthoDB" id="10027560at2759"/>
<feature type="compositionally biased region" description="Basic and acidic residues" evidence="1">
    <location>
        <begin position="249"/>
        <end position="259"/>
    </location>
</feature>
<feature type="compositionally biased region" description="Polar residues" evidence="1">
    <location>
        <begin position="602"/>
        <end position="612"/>
    </location>
</feature>
<evidence type="ECO:0000256" key="1">
    <source>
        <dbReference type="SAM" id="MobiDB-lite"/>
    </source>
</evidence>
<feature type="compositionally biased region" description="Basic residues" evidence="1">
    <location>
        <begin position="166"/>
        <end position="175"/>
    </location>
</feature>
<sequence>MMPYHYQQQQQHHNLPDNVYNHSFPQPYYDQSYWQTSGMGGFGNGQIMPVSSPPPPFYYPYSHNVPYGMDNNNYGQTYTPYRNRKRKYNKSKTPPSSRGNVKSTKSSSPTDRRLAHFMPNGWKQPTNQQQKNNDRRQTVKLPDNKNQQQKKSKKSPEKAHRDTLLRRQRRQKNRVAYRDQSNDLGRLSDNRFSILSNTDIDTDTDGRSDSEVANQTPTMNNNNNNNKQKSKQHQTKDNKMKNTTIEVLTNREHIGDNRNRLRQTKTRNTPESEIDDDFEESKENEQLPTKSKDKHKIKIYLQDFKIFAFLKDRLSKCRSLKIDLNNEICTYAKNTIETYDTWVYNHYEVQVWQRFYKLGKQKDHWAKEIVDITHTREAKENLVLCEKRIEKFTSACVDANNIIEQHMKKILNATVAQKIHDLMLDYIKEATQSLAKTSTNRVRRATLEKEEWDALKAFENVATEQQKTYATTFCKPVLKSYQKKNKKFEVISAHLTYDVIPKIIPKCDITIPIDKSSLSSEQTKAHKEAIVKLSRDFRLGATELYVRITKAESDFQKERFDELLRGFPADKAEVSQTQIAINNRSSANDAQIDDDDNEKETNVFTQKPSSSEKQQEEQNDRHGSQLYIEYVELALKRNLLEIEREVLFLAESSAVEAPSVIQVARDITPVLRKDFVLQA</sequence>
<dbReference type="EMBL" id="CAJNOR010011419">
    <property type="protein sequence ID" value="CAF1661143.1"/>
    <property type="molecule type" value="Genomic_DNA"/>
</dbReference>
<feature type="region of interest" description="Disordered" evidence="1">
    <location>
        <begin position="579"/>
        <end position="621"/>
    </location>
</feature>
<feature type="compositionally biased region" description="Polar residues" evidence="1">
    <location>
        <begin position="91"/>
        <end position="109"/>
    </location>
</feature>
<reference evidence="2" key="1">
    <citation type="submission" date="2021-02" db="EMBL/GenBank/DDBJ databases">
        <authorList>
            <person name="Nowell W R."/>
        </authorList>
    </citation>
    <scope>NUCLEOTIDE SEQUENCE</scope>
</reference>
<dbReference type="AlphaFoldDB" id="A0A815WMA9"/>
<evidence type="ECO:0000313" key="4">
    <source>
        <dbReference type="Proteomes" id="UP000663828"/>
    </source>
</evidence>
<evidence type="ECO:0000313" key="5">
    <source>
        <dbReference type="Proteomes" id="UP000663852"/>
    </source>
</evidence>
<feature type="compositionally biased region" description="Polar residues" evidence="1">
    <location>
        <begin position="579"/>
        <end position="589"/>
    </location>
</feature>
<proteinExistence type="predicted"/>
<evidence type="ECO:0000313" key="3">
    <source>
        <dbReference type="EMBL" id="CAF1661143.1"/>
    </source>
</evidence>
<dbReference type="Proteomes" id="UP000663852">
    <property type="component" value="Unassembled WGS sequence"/>
</dbReference>
<gene>
    <name evidence="2" type="ORF">EDS130_LOCUS45656</name>
    <name evidence="3" type="ORF">XAT740_LOCUS56888</name>
</gene>
<dbReference type="Proteomes" id="UP000663828">
    <property type="component" value="Unassembled WGS sequence"/>
</dbReference>
<protein>
    <submittedName>
        <fullName evidence="2">Uncharacterized protein</fullName>
    </submittedName>
</protein>